<feature type="chain" id="PRO_5038102699" description="Peptidase S1 domain-containing protein" evidence="11">
    <location>
        <begin position="21"/>
        <end position="263"/>
    </location>
</feature>
<dbReference type="PRINTS" id="PR00722">
    <property type="entry name" value="CHYMOTRYPSIN"/>
</dbReference>
<keyword evidence="10" id="KW-1205">Fibrinolytic toxin</keyword>
<evidence type="ECO:0000313" key="13">
    <source>
        <dbReference type="EMBL" id="KAG6458158.1"/>
    </source>
</evidence>
<comment type="caution">
    <text evidence="13">The sequence shown here is derived from an EMBL/GenBank/DDBJ whole genome shotgun (WGS) entry which is preliminary data.</text>
</comment>
<evidence type="ECO:0000256" key="5">
    <source>
        <dbReference type="ARBA" id="ARBA00022825"/>
    </source>
</evidence>
<dbReference type="InterPro" id="IPR043504">
    <property type="entry name" value="Peptidase_S1_PA_chymotrypsin"/>
</dbReference>
<evidence type="ECO:0000256" key="9">
    <source>
        <dbReference type="ARBA" id="ARBA00055534"/>
    </source>
</evidence>
<dbReference type="EMBL" id="JH668574">
    <property type="protein sequence ID" value="KAG6458158.1"/>
    <property type="molecule type" value="Genomic_DNA"/>
</dbReference>
<evidence type="ECO:0000313" key="14">
    <source>
        <dbReference type="Proteomes" id="UP000791440"/>
    </source>
</evidence>
<sequence length="263" mass="28958">MNTKLLLILTLLVLCCTAGAIPAPSLQLERIVGGPVTTIKQYPNMASLLLTNDFVQWRHNCGGSILNQRNILSAAHCLDRFANQPTRYRARLGSTYASSGGVVLNFVFFIIHSNWNYRTMDNDIALMRTANSISYTNIIQPSSVAGANYIIRDNEPVWATGWGHITPSGPGSEELRHVQIYSINQAVCRQRYVSKAVITDNMLCSGLLDIGGRDQCQMDSGGPLYHNGVVVGVCSFGIGCGDPRYPGVNTRVSRYTDWIQRNT</sequence>
<reference evidence="13" key="1">
    <citation type="journal article" date="2016" name="Insect Biochem. Mol. Biol.">
        <title>Multifaceted biological insights from a draft genome sequence of the tobacco hornworm moth, Manduca sexta.</title>
        <authorList>
            <person name="Kanost M.R."/>
            <person name="Arrese E.L."/>
            <person name="Cao X."/>
            <person name="Chen Y.R."/>
            <person name="Chellapilla S."/>
            <person name="Goldsmith M.R."/>
            <person name="Grosse-Wilde E."/>
            <person name="Heckel D.G."/>
            <person name="Herndon N."/>
            <person name="Jiang H."/>
            <person name="Papanicolaou A."/>
            <person name="Qu J."/>
            <person name="Soulages J.L."/>
            <person name="Vogel H."/>
            <person name="Walters J."/>
            <person name="Waterhouse R.M."/>
            <person name="Ahn S.J."/>
            <person name="Almeida F.C."/>
            <person name="An C."/>
            <person name="Aqrawi P."/>
            <person name="Bretschneider A."/>
            <person name="Bryant W.B."/>
            <person name="Bucks S."/>
            <person name="Chao H."/>
            <person name="Chevignon G."/>
            <person name="Christen J.M."/>
            <person name="Clarke D.F."/>
            <person name="Dittmer N.T."/>
            <person name="Ferguson L.C.F."/>
            <person name="Garavelou S."/>
            <person name="Gordon K.H.J."/>
            <person name="Gunaratna R.T."/>
            <person name="Han Y."/>
            <person name="Hauser F."/>
            <person name="He Y."/>
            <person name="Heidel-Fischer H."/>
            <person name="Hirsh A."/>
            <person name="Hu Y."/>
            <person name="Jiang H."/>
            <person name="Kalra D."/>
            <person name="Klinner C."/>
            <person name="Konig C."/>
            <person name="Kovar C."/>
            <person name="Kroll A.R."/>
            <person name="Kuwar S.S."/>
            <person name="Lee S.L."/>
            <person name="Lehman R."/>
            <person name="Li K."/>
            <person name="Li Z."/>
            <person name="Liang H."/>
            <person name="Lovelace S."/>
            <person name="Lu Z."/>
            <person name="Mansfield J.H."/>
            <person name="McCulloch K.J."/>
            <person name="Mathew T."/>
            <person name="Morton B."/>
            <person name="Muzny D.M."/>
            <person name="Neunemann D."/>
            <person name="Ongeri F."/>
            <person name="Pauchet Y."/>
            <person name="Pu L.L."/>
            <person name="Pyrousis I."/>
            <person name="Rao X.J."/>
            <person name="Redding A."/>
            <person name="Roesel C."/>
            <person name="Sanchez-Gracia A."/>
            <person name="Schaack S."/>
            <person name="Shukla A."/>
            <person name="Tetreau G."/>
            <person name="Wang Y."/>
            <person name="Xiong G.H."/>
            <person name="Traut W."/>
            <person name="Walsh T.K."/>
            <person name="Worley K.C."/>
            <person name="Wu D."/>
            <person name="Wu W."/>
            <person name="Wu Y.Q."/>
            <person name="Zhang X."/>
            <person name="Zou Z."/>
            <person name="Zucker H."/>
            <person name="Briscoe A.D."/>
            <person name="Burmester T."/>
            <person name="Clem R.J."/>
            <person name="Feyereisen R."/>
            <person name="Grimmelikhuijzen C.J.P."/>
            <person name="Hamodrakas S.J."/>
            <person name="Hansson B.S."/>
            <person name="Huguet E."/>
            <person name="Jermiin L.S."/>
            <person name="Lan Q."/>
            <person name="Lehman H.K."/>
            <person name="Lorenzen M."/>
            <person name="Merzendorfer H."/>
            <person name="Michalopoulos I."/>
            <person name="Morton D.B."/>
            <person name="Muthukrishnan S."/>
            <person name="Oakeshott J.G."/>
            <person name="Palmer W."/>
            <person name="Park Y."/>
            <person name="Passarelli A.L."/>
            <person name="Rozas J."/>
            <person name="Schwartz L.M."/>
            <person name="Smith W."/>
            <person name="Southgate A."/>
            <person name="Vilcinskas A."/>
            <person name="Vogt R."/>
            <person name="Wang P."/>
            <person name="Werren J."/>
            <person name="Yu X.Q."/>
            <person name="Zhou J.J."/>
            <person name="Brown S.J."/>
            <person name="Scherer S.E."/>
            <person name="Richards S."/>
            <person name="Blissard G.W."/>
        </authorList>
    </citation>
    <scope>NUCLEOTIDE SEQUENCE</scope>
</reference>
<evidence type="ECO:0000256" key="7">
    <source>
        <dbReference type="ARBA" id="ARBA00023240"/>
    </source>
</evidence>
<dbReference type="GO" id="GO:0006508">
    <property type="term" value="P:proteolysis"/>
    <property type="evidence" value="ECO:0007669"/>
    <property type="project" value="UniProtKB-KW"/>
</dbReference>
<keyword evidence="5" id="KW-0720">Serine protease</keyword>
<feature type="domain" description="Peptidase S1" evidence="12">
    <location>
        <begin position="31"/>
        <end position="263"/>
    </location>
</feature>
<dbReference type="GO" id="GO:0005576">
    <property type="term" value="C:extracellular region"/>
    <property type="evidence" value="ECO:0007669"/>
    <property type="project" value="UniProtKB-SubCell"/>
</dbReference>
<organism evidence="13 14">
    <name type="scientific">Manduca sexta</name>
    <name type="common">Tobacco hawkmoth</name>
    <name type="synonym">Tobacco hornworm</name>
    <dbReference type="NCBI Taxonomy" id="7130"/>
    <lineage>
        <taxon>Eukaryota</taxon>
        <taxon>Metazoa</taxon>
        <taxon>Ecdysozoa</taxon>
        <taxon>Arthropoda</taxon>
        <taxon>Hexapoda</taxon>
        <taxon>Insecta</taxon>
        <taxon>Pterygota</taxon>
        <taxon>Neoptera</taxon>
        <taxon>Endopterygota</taxon>
        <taxon>Lepidoptera</taxon>
        <taxon>Glossata</taxon>
        <taxon>Ditrysia</taxon>
        <taxon>Bombycoidea</taxon>
        <taxon>Sphingidae</taxon>
        <taxon>Sphinginae</taxon>
        <taxon>Sphingini</taxon>
        <taxon>Manduca</taxon>
    </lineage>
</organism>
<dbReference type="InterPro" id="IPR018114">
    <property type="entry name" value="TRYPSIN_HIS"/>
</dbReference>
<protein>
    <recommendedName>
        <fullName evidence="12">Peptidase S1 domain-containing protein</fullName>
    </recommendedName>
</protein>
<dbReference type="PROSITE" id="PS00134">
    <property type="entry name" value="TRYPSIN_HIS"/>
    <property type="match status" value="1"/>
</dbReference>
<evidence type="ECO:0000259" key="12">
    <source>
        <dbReference type="PROSITE" id="PS50240"/>
    </source>
</evidence>
<keyword evidence="6" id="KW-1015">Disulfide bond</keyword>
<keyword evidence="2" id="KW-0800">Toxin</keyword>
<proteinExistence type="inferred from homology"/>
<accession>A0A921ZHH1</accession>
<dbReference type="InterPro" id="IPR001254">
    <property type="entry name" value="Trypsin_dom"/>
</dbReference>
<keyword evidence="7" id="KW-1199">Hemostasis impairing toxin</keyword>
<dbReference type="CDD" id="cd00190">
    <property type="entry name" value="Tryp_SPc"/>
    <property type="match status" value="1"/>
</dbReference>
<comment type="subcellular location">
    <subcellularLocation>
        <location evidence="1">Secreted</location>
        <location evidence="1">Extracellular space</location>
    </subcellularLocation>
</comment>
<keyword evidence="3" id="KW-0645">Protease</keyword>
<name>A0A921ZHH1_MANSE</name>
<dbReference type="GO" id="GO:0004252">
    <property type="term" value="F:serine-type endopeptidase activity"/>
    <property type="evidence" value="ECO:0007669"/>
    <property type="project" value="InterPro"/>
</dbReference>
<keyword evidence="11" id="KW-0732">Signal</keyword>
<dbReference type="FunFam" id="2.40.10.10:FF:000068">
    <property type="entry name" value="transmembrane protease serine 2"/>
    <property type="match status" value="1"/>
</dbReference>
<keyword evidence="4" id="KW-0378">Hydrolase</keyword>
<evidence type="ECO:0000256" key="6">
    <source>
        <dbReference type="ARBA" id="ARBA00023157"/>
    </source>
</evidence>
<dbReference type="Gene3D" id="2.40.10.10">
    <property type="entry name" value="Trypsin-like serine proteases"/>
    <property type="match status" value="1"/>
</dbReference>
<evidence type="ECO:0000256" key="2">
    <source>
        <dbReference type="ARBA" id="ARBA00022656"/>
    </source>
</evidence>
<dbReference type="GO" id="GO:0090729">
    <property type="term" value="F:toxin activity"/>
    <property type="evidence" value="ECO:0007669"/>
    <property type="project" value="UniProtKB-KW"/>
</dbReference>
<dbReference type="PANTHER" id="PTHR24276:SF91">
    <property type="entry name" value="AT26814P-RELATED"/>
    <property type="match status" value="1"/>
</dbReference>
<dbReference type="SMART" id="SM00020">
    <property type="entry name" value="Tryp_SPc"/>
    <property type="match status" value="1"/>
</dbReference>
<dbReference type="PROSITE" id="PS50240">
    <property type="entry name" value="TRYPSIN_DOM"/>
    <property type="match status" value="1"/>
</dbReference>
<dbReference type="PANTHER" id="PTHR24276">
    <property type="entry name" value="POLYSERASE-RELATED"/>
    <property type="match status" value="1"/>
</dbReference>
<dbReference type="AlphaFoldDB" id="A0A921ZHH1"/>
<dbReference type="InterPro" id="IPR050430">
    <property type="entry name" value="Peptidase_S1"/>
</dbReference>
<evidence type="ECO:0000256" key="10">
    <source>
        <dbReference type="ARBA" id="ARBA00084094"/>
    </source>
</evidence>
<comment type="similarity">
    <text evidence="8">Belongs to the peptidase S1 family. CLIP subfamily.</text>
</comment>
<evidence type="ECO:0000256" key="3">
    <source>
        <dbReference type="ARBA" id="ARBA00022670"/>
    </source>
</evidence>
<keyword evidence="14" id="KW-1185">Reference proteome</keyword>
<dbReference type="SUPFAM" id="SSF50494">
    <property type="entry name" value="Trypsin-like serine proteases"/>
    <property type="match status" value="1"/>
</dbReference>
<evidence type="ECO:0000256" key="4">
    <source>
        <dbReference type="ARBA" id="ARBA00022801"/>
    </source>
</evidence>
<gene>
    <name evidence="13" type="ORF">O3G_MSEX010714</name>
</gene>
<feature type="signal peptide" evidence="11">
    <location>
        <begin position="1"/>
        <end position="20"/>
    </location>
</feature>
<dbReference type="Pfam" id="PF00089">
    <property type="entry name" value="Trypsin"/>
    <property type="match status" value="1"/>
</dbReference>
<evidence type="ECO:0000256" key="8">
    <source>
        <dbReference type="ARBA" id="ARBA00024195"/>
    </source>
</evidence>
<dbReference type="InterPro" id="IPR009003">
    <property type="entry name" value="Peptidase_S1_PA"/>
</dbReference>
<comment type="function">
    <text evidence="9">Fibrinolytic activity; shows preferential cleavage of Arg-Gly bonds in all three fibrinogen chains. Contact with the caterpillars causes severe bleeding, due the anticoagulant effect of the protein.</text>
</comment>
<dbReference type="FunFam" id="2.40.10.10:FF:000002">
    <property type="entry name" value="Transmembrane protease serine"/>
    <property type="match status" value="1"/>
</dbReference>
<reference evidence="13" key="2">
    <citation type="submission" date="2020-12" db="EMBL/GenBank/DDBJ databases">
        <authorList>
            <person name="Kanost M."/>
        </authorList>
    </citation>
    <scope>NUCLEOTIDE SEQUENCE</scope>
</reference>
<dbReference type="Proteomes" id="UP000791440">
    <property type="component" value="Unassembled WGS sequence"/>
</dbReference>
<evidence type="ECO:0000256" key="11">
    <source>
        <dbReference type="SAM" id="SignalP"/>
    </source>
</evidence>
<dbReference type="InterPro" id="IPR001314">
    <property type="entry name" value="Peptidase_S1A"/>
</dbReference>
<dbReference type="OrthoDB" id="9425590at2759"/>
<evidence type="ECO:0000256" key="1">
    <source>
        <dbReference type="ARBA" id="ARBA00004239"/>
    </source>
</evidence>